<feature type="transmembrane region" description="Helical" evidence="1">
    <location>
        <begin position="29"/>
        <end position="51"/>
    </location>
</feature>
<comment type="similarity">
    <text evidence="1">Belongs to the Brp/Blh beta-carotene diooxygenase family.</text>
</comment>
<feature type="transmembrane region" description="Helical" evidence="1">
    <location>
        <begin position="58"/>
        <end position="76"/>
    </location>
</feature>
<dbReference type="GO" id="GO:0005506">
    <property type="term" value="F:iron ion binding"/>
    <property type="evidence" value="ECO:0007669"/>
    <property type="project" value="UniProtKB-UniRule"/>
</dbReference>
<gene>
    <name evidence="2" type="ORF">D8B20_19485</name>
</gene>
<keyword evidence="1" id="KW-0472">Membrane</keyword>
<proteinExistence type="inferred from homology"/>
<dbReference type="EMBL" id="CP032703">
    <property type="protein sequence ID" value="QDY44095.1"/>
    <property type="molecule type" value="Genomic_DNA"/>
</dbReference>
<keyword evidence="2" id="KW-0614">Plasmid</keyword>
<dbReference type="GO" id="GO:0010436">
    <property type="term" value="F:carotenoid dioxygenase activity"/>
    <property type="evidence" value="ECO:0007669"/>
    <property type="project" value="UniProtKB-UniRule"/>
</dbReference>
<reference evidence="2 3" key="1">
    <citation type="submission" date="2018-10" db="EMBL/GenBank/DDBJ databases">
        <title>Genome Sequencing of Pantoea dispersa DSM 32899.</title>
        <authorList>
            <person name="Nawrath M."/>
            <person name="Ottenheim C."/>
            <person name="Wilm A."/>
            <person name="Zimmermann W."/>
            <person name="Wu J.C."/>
        </authorList>
    </citation>
    <scope>NUCLEOTIDE SEQUENCE [LARGE SCALE GENOMIC DNA]</scope>
    <source>
        <strain evidence="2 3">DSM 32899</strain>
        <plasmid evidence="2 3">unnamed1</plasmid>
    </source>
</reference>
<keyword evidence="1" id="KW-0223">Dioxygenase</keyword>
<keyword evidence="1" id="KW-1133">Transmembrane helix</keyword>
<comment type="catalytic activity">
    <reaction evidence="1">
        <text>all-trans-beta-carotene + O2 = 2 all-trans-retinal</text>
        <dbReference type="Rhea" id="RHEA:32887"/>
        <dbReference type="ChEBI" id="CHEBI:15379"/>
        <dbReference type="ChEBI" id="CHEBI:17579"/>
        <dbReference type="ChEBI" id="CHEBI:17898"/>
        <dbReference type="EC" id="1.13.11.63"/>
    </reaction>
</comment>
<name>A0A518XIS0_9GAMM</name>
<dbReference type="OrthoDB" id="8779153at2"/>
<dbReference type="HAMAP" id="MF_02093">
    <property type="entry name" value="Beta_carotene_diox"/>
    <property type="match status" value="1"/>
</dbReference>
<comment type="function">
    <text evidence="1">Catalyzes the cleavage of beta-carotene at its central double bond (15,15') to yield two molecules of all-trans-retinal.</text>
</comment>
<keyword evidence="1" id="KW-0408">Iron</keyword>
<dbReference type="EC" id="1.13.11.63" evidence="1"/>
<sequence length="271" mass="28473">MTLPQQCAGWGILWGAALAASFSPPVCQLLFAVIAIGVIGMAHGASDLAIVRPERQPLFLIGYGVAMVLCLIWWHISPALALPGFLLASALHFALEDAPDGSLPERLARGISLIATPATLHAAGWRTILHSAGLDAAALDALTTAMALAGGVTAAALLIVGVTQRNWRLIAGTLALLLLPPFVGFSMGFLILHALPQTAQRREQLGCTGYIAYLRATWPVLLSALALAAITVCMMQPGDTRGIRSLFAALAALAIPHLLITPWFEAEATDH</sequence>
<dbReference type="Proteomes" id="UP000319411">
    <property type="component" value="Plasmid unnamed1"/>
</dbReference>
<evidence type="ECO:0000256" key="1">
    <source>
        <dbReference type="HAMAP-Rule" id="MF_02093"/>
    </source>
</evidence>
<keyword evidence="1" id="KW-0560">Oxidoreductase</keyword>
<feature type="transmembrane region" description="Helical" evidence="1">
    <location>
        <begin position="169"/>
        <end position="192"/>
    </location>
</feature>
<keyword evidence="3" id="KW-1185">Reference proteome</keyword>
<evidence type="ECO:0000313" key="3">
    <source>
        <dbReference type="Proteomes" id="UP000319411"/>
    </source>
</evidence>
<feature type="transmembrane region" description="Helical" evidence="1">
    <location>
        <begin position="212"/>
        <end position="234"/>
    </location>
</feature>
<keyword evidence="1" id="KW-0479">Metal-binding</keyword>
<dbReference type="InterPro" id="IPR022270">
    <property type="entry name" value="Blh_diox"/>
</dbReference>
<dbReference type="GO" id="GO:0005886">
    <property type="term" value="C:plasma membrane"/>
    <property type="evidence" value="ECO:0007669"/>
    <property type="project" value="UniProtKB-SubCell"/>
</dbReference>
<comment type="caution">
    <text evidence="1">Lacks conserved residue(s) required for the propagation of feature annotation.</text>
</comment>
<organism evidence="2 3">
    <name type="scientific">Candidatus Pantoea soli</name>
    <dbReference type="NCBI Taxonomy" id="3098669"/>
    <lineage>
        <taxon>Bacteria</taxon>
        <taxon>Pseudomonadati</taxon>
        <taxon>Pseudomonadota</taxon>
        <taxon>Gammaproteobacteria</taxon>
        <taxon>Enterobacterales</taxon>
        <taxon>Erwiniaceae</taxon>
        <taxon>Pantoea</taxon>
    </lineage>
</organism>
<geneLocation type="plasmid" evidence="2 3">
    <name>unnamed1</name>
</geneLocation>
<dbReference type="GO" id="GO:0003834">
    <property type="term" value="F:beta-carotene 15,15'-dioxygenase activity"/>
    <property type="evidence" value="ECO:0007669"/>
    <property type="project" value="UniProtKB-EC"/>
</dbReference>
<evidence type="ECO:0000313" key="2">
    <source>
        <dbReference type="EMBL" id="QDY44095.1"/>
    </source>
</evidence>
<keyword evidence="1" id="KW-1003">Cell membrane</keyword>
<protein>
    <recommendedName>
        <fullName evidence="1">Probable beta-carotene 15,15'-dioxygenase</fullName>
        <ecNumber evidence="1">1.13.11.63</ecNumber>
    </recommendedName>
</protein>
<dbReference type="RefSeq" id="WP_145891392.1">
    <property type="nucleotide sequence ID" value="NZ_CP032703.1"/>
</dbReference>
<dbReference type="GO" id="GO:0016121">
    <property type="term" value="P:carotene catabolic process"/>
    <property type="evidence" value="ECO:0007669"/>
    <property type="project" value="UniProtKB-UniRule"/>
</dbReference>
<dbReference type="AlphaFoldDB" id="A0A518XIS0"/>
<comment type="cofactor">
    <cofactor evidence="1">
        <name>Fe(2+)</name>
        <dbReference type="ChEBI" id="CHEBI:29033"/>
    </cofactor>
</comment>
<feature type="transmembrane region" description="Helical" evidence="1">
    <location>
        <begin position="141"/>
        <end position="162"/>
    </location>
</feature>
<dbReference type="KEGG" id="pdis:D8B20_19485"/>
<comment type="subcellular location">
    <subcellularLocation>
        <location evidence="1">Cell membrane</location>
        <topology evidence="1">Multi-pass membrane protein</topology>
    </subcellularLocation>
</comment>
<feature type="transmembrane region" description="Helical" evidence="1">
    <location>
        <begin position="246"/>
        <end position="264"/>
    </location>
</feature>
<keyword evidence="1" id="KW-0812">Transmembrane</keyword>
<accession>A0A518XIS0</accession>
<dbReference type="Pfam" id="PF15461">
    <property type="entry name" value="BCD"/>
    <property type="match status" value="1"/>
</dbReference>